<evidence type="ECO:0000313" key="2">
    <source>
        <dbReference type="EMBL" id="TLX62011.1"/>
    </source>
</evidence>
<feature type="signal peptide" evidence="1">
    <location>
        <begin position="1"/>
        <end position="22"/>
    </location>
</feature>
<comment type="caution">
    <text evidence="2">The sequence shown here is derived from an EMBL/GenBank/DDBJ whole genome shotgun (WGS) entry which is preliminary data.</text>
</comment>
<evidence type="ECO:0000256" key="1">
    <source>
        <dbReference type="SAM" id="SignalP"/>
    </source>
</evidence>
<dbReference type="NCBIfam" id="NF041599">
    <property type="entry name" value="reg_PtrA_PA2808"/>
    <property type="match status" value="1"/>
</dbReference>
<name>A0A5R9QAB2_9GAMM</name>
<dbReference type="RefSeq" id="WP_138412499.1">
    <property type="nucleotide sequence ID" value="NZ_QLAG01000028.1"/>
</dbReference>
<dbReference type="Proteomes" id="UP000306753">
    <property type="component" value="Unassembled WGS sequence"/>
</dbReference>
<organism evidence="2 3">
    <name type="scientific">Stutzerimonas nosocomialis</name>
    <dbReference type="NCBI Taxonomy" id="1056496"/>
    <lineage>
        <taxon>Bacteria</taxon>
        <taxon>Pseudomonadati</taxon>
        <taxon>Pseudomonadota</taxon>
        <taxon>Gammaproteobacteria</taxon>
        <taxon>Pseudomonadales</taxon>
        <taxon>Pseudomonadaceae</taxon>
        <taxon>Stutzerimonas</taxon>
    </lineage>
</organism>
<evidence type="ECO:0008006" key="4">
    <source>
        <dbReference type="Google" id="ProtNLM"/>
    </source>
</evidence>
<evidence type="ECO:0000313" key="3">
    <source>
        <dbReference type="Proteomes" id="UP000306753"/>
    </source>
</evidence>
<proteinExistence type="predicted"/>
<feature type="chain" id="PRO_5024293064" description="PepSY domain-containing protein" evidence="1">
    <location>
        <begin position="23"/>
        <end position="104"/>
    </location>
</feature>
<reference evidence="2 3" key="1">
    <citation type="journal article" date="2017" name="Eur. J. Clin. Microbiol. Infect. Dis.">
        <title>Uncommonly isolated clinical Pseudomonas: identification and phylogenetic assignation.</title>
        <authorList>
            <person name="Mulet M."/>
            <person name="Gomila M."/>
            <person name="Ramirez A."/>
            <person name="Cardew S."/>
            <person name="Moore E.R."/>
            <person name="Lalucat J."/>
            <person name="Garcia-Valdes E."/>
        </authorList>
    </citation>
    <scope>NUCLEOTIDE SEQUENCE [LARGE SCALE GENOMIC DNA]</scope>
    <source>
        <strain evidence="2 3">SD129</strain>
    </source>
</reference>
<keyword evidence="3" id="KW-1185">Reference proteome</keyword>
<sequence>MNRMNKVIFPLILTAASSFALAEGGSERTLHRLNDPETKSTLKELVKEGEVLNIAPAGANGKTDMIQNYRTNAKVQTYEMRVKTPDGKIHTVEFLSAPIGVNNG</sequence>
<accession>A0A5R9QAB2</accession>
<keyword evidence="1" id="KW-0732">Signal</keyword>
<protein>
    <recommendedName>
        <fullName evidence="4">PepSY domain-containing protein</fullName>
    </recommendedName>
</protein>
<dbReference type="AlphaFoldDB" id="A0A5R9QAB2"/>
<dbReference type="EMBL" id="QLAG01000028">
    <property type="protein sequence ID" value="TLX62011.1"/>
    <property type="molecule type" value="Genomic_DNA"/>
</dbReference>
<gene>
    <name evidence="2" type="ORF">DN820_18135</name>
</gene>